<dbReference type="InterPro" id="IPR027417">
    <property type="entry name" value="P-loop_NTPase"/>
</dbReference>
<comment type="caution">
    <text evidence="2">The sequence shown here is derived from an EMBL/GenBank/DDBJ whole genome shotgun (WGS) entry which is preliminary data.</text>
</comment>
<dbReference type="InterPro" id="IPR050742">
    <property type="entry name" value="Helicase_Restrict-Modif_Enz"/>
</dbReference>
<organism evidence="2 3">
    <name type="scientific">Anaerobaca lacustris</name>
    <dbReference type="NCBI Taxonomy" id="3044600"/>
    <lineage>
        <taxon>Bacteria</taxon>
        <taxon>Pseudomonadati</taxon>
        <taxon>Planctomycetota</taxon>
        <taxon>Phycisphaerae</taxon>
        <taxon>Sedimentisphaerales</taxon>
        <taxon>Anaerobacaceae</taxon>
        <taxon>Anaerobaca</taxon>
    </lineage>
</organism>
<dbReference type="GO" id="GO:0003677">
    <property type="term" value="F:DNA binding"/>
    <property type="evidence" value="ECO:0007669"/>
    <property type="project" value="InterPro"/>
</dbReference>
<dbReference type="InterPro" id="IPR006935">
    <property type="entry name" value="Helicase/UvrB_N"/>
</dbReference>
<dbReference type="GO" id="GO:0005524">
    <property type="term" value="F:ATP binding"/>
    <property type="evidence" value="ECO:0007669"/>
    <property type="project" value="InterPro"/>
</dbReference>
<dbReference type="RefSeq" id="WP_349246845.1">
    <property type="nucleotide sequence ID" value="NZ_JASCXX010000036.1"/>
</dbReference>
<proteinExistence type="predicted"/>
<dbReference type="Gene3D" id="3.40.50.300">
    <property type="entry name" value="P-loop containing nucleotide triphosphate hydrolases"/>
    <property type="match status" value="2"/>
</dbReference>
<dbReference type="Proteomes" id="UP001431776">
    <property type="component" value="Unassembled WGS sequence"/>
</dbReference>
<keyword evidence="2" id="KW-0547">Nucleotide-binding</keyword>
<keyword evidence="3" id="KW-1185">Reference proteome</keyword>
<feature type="domain" description="Helicase/UvrB N-terminal" evidence="1">
    <location>
        <begin position="15"/>
        <end position="235"/>
    </location>
</feature>
<keyword evidence="2" id="KW-0378">Hydrolase</keyword>
<evidence type="ECO:0000313" key="2">
    <source>
        <dbReference type="EMBL" id="MDI6451438.1"/>
    </source>
</evidence>
<dbReference type="SUPFAM" id="SSF52540">
    <property type="entry name" value="P-loop containing nucleoside triphosphate hydrolases"/>
    <property type="match status" value="1"/>
</dbReference>
<dbReference type="PANTHER" id="PTHR47396:SF1">
    <property type="entry name" value="ATP-DEPENDENT HELICASE IRC3-RELATED"/>
    <property type="match status" value="1"/>
</dbReference>
<reference evidence="2" key="1">
    <citation type="submission" date="2023-05" db="EMBL/GenBank/DDBJ databases">
        <title>Anaerotaeda fermentans gen. nov., sp. nov., a novel anaerobic planctomycete of the new family within the order Sedimentisphaerales isolated from Taman Peninsula, Russia.</title>
        <authorList>
            <person name="Khomyakova M.A."/>
            <person name="Merkel A.Y."/>
            <person name="Slobodkin A.I."/>
        </authorList>
    </citation>
    <scope>NUCLEOTIDE SEQUENCE</scope>
    <source>
        <strain evidence="2">M17dextr</strain>
    </source>
</reference>
<dbReference type="GO" id="GO:0016787">
    <property type="term" value="F:hydrolase activity"/>
    <property type="evidence" value="ECO:0007669"/>
    <property type="project" value="InterPro"/>
</dbReference>
<dbReference type="AlphaFoldDB" id="A0AAW6U8Q9"/>
<gene>
    <name evidence="2" type="ORF">QJ522_20415</name>
</gene>
<protein>
    <submittedName>
        <fullName evidence="2">DEAD/DEAH box helicase family protein</fullName>
    </submittedName>
</protein>
<keyword evidence="2" id="KW-0347">Helicase</keyword>
<sequence length="898" mass="101239">MAIQHVNAVSNRLSLRPPQRESLEILARVCESVSLVKDADPMVALQAIRSEFPTVEDFEREFPSLCFALATGVGKTRLMGASIAYLYQAEGIRNFFVLAPNLTIYNKLIADFTPNTPKYVFKGIGEFTTNPPVIITGETYESVTSARGHLFDIPDDCHINIFNISKINSEVRGGKSPRIKRLSEYIGQSYFDYLAGLDDLVMLMDESHRYRATAGVRAINELKPILGLELTATPQVETGGRSVPFKNVIYSYPLASAMDDGFVKEPAVATRENFDPNAYSAEGLEKVKLEDGVRIHENTKVELEVYARNNDKPIVKPFMLVVATDTTHANALQQVIEGETFFEGRYKGRVIQVHSNIRGEEKDDVVQQLLTVEAPDNPVEIVIHVNMLKEGWDVTNLYTIVPLRAANSRTLVEQSIGRGLRLPYGKRVGVPAVDRLTIVSHDKFQEIVDHANDPNSIIRTGVVIGRDILGEGRKALEIKSAFEQAISGDVAPFPATGRAVPEQRKLFEKPEEQEVAKATYQIIKQYERLKGSDQLQDAEIQREIVQKVQEIVRPAQGVLEGIVEAVNVAEVVQKTTELYCELSIDVPKIVVVPKGEVTCRYEDFDLDVRNINYPPVEDRILIQHLHEDQRYRLQDGSGIIKEKRPEDYLVRGLIDFDDVSYDEHAGLLYKLAGQVVARLREYLTDEDDVINVLQYHQQTLVNLIHSQMQQHFVESASAYEAHVTRGFHTLRANNYSAAANEDVRDFRVTVPEGQRNRISSMVFGGFHKCLYPAQKFDSDPERRFAVLVENEDDVLKWFKPAKGDLQIHYSHEDSYEPDFVVETKTEKLLCEPKRANEVTDEVVLAKADAAATWCKHATAHANENGGKPWRYLLIPHDQIQDQMTLATFAARCEVYAKD</sequence>
<evidence type="ECO:0000259" key="1">
    <source>
        <dbReference type="Pfam" id="PF04851"/>
    </source>
</evidence>
<dbReference type="GO" id="GO:0004386">
    <property type="term" value="F:helicase activity"/>
    <property type="evidence" value="ECO:0007669"/>
    <property type="project" value="UniProtKB-KW"/>
</dbReference>
<dbReference type="PANTHER" id="PTHR47396">
    <property type="entry name" value="TYPE I RESTRICTION ENZYME ECOKI R PROTEIN"/>
    <property type="match status" value="1"/>
</dbReference>
<accession>A0AAW6U8Q9</accession>
<dbReference type="EMBL" id="JASCXX010000036">
    <property type="protein sequence ID" value="MDI6451438.1"/>
    <property type="molecule type" value="Genomic_DNA"/>
</dbReference>
<keyword evidence="2" id="KW-0067">ATP-binding</keyword>
<dbReference type="GO" id="GO:0005829">
    <property type="term" value="C:cytosol"/>
    <property type="evidence" value="ECO:0007669"/>
    <property type="project" value="TreeGrafter"/>
</dbReference>
<evidence type="ECO:0000313" key="3">
    <source>
        <dbReference type="Proteomes" id="UP001431776"/>
    </source>
</evidence>
<dbReference type="Pfam" id="PF04851">
    <property type="entry name" value="ResIII"/>
    <property type="match status" value="1"/>
</dbReference>
<name>A0AAW6U8Q9_9BACT</name>